<dbReference type="OrthoDB" id="2126613at2759"/>
<reference evidence="2" key="1">
    <citation type="submission" date="2021-04" db="EMBL/GenBank/DDBJ databases">
        <authorList>
            <consortium name="Molecular Ecology Group"/>
        </authorList>
    </citation>
    <scope>NUCLEOTIDE SEQUENCE</scope>
</reference>
<accession>A0A8S3YZT4</accession>
<dbReference type="AlphaFoldDB" id="A0A8S3YZT4"/>
<keyword evidence="3" id="KW-1185">Reference proteome</keyword>
<evidence type="ECO:0000313" key="3">
    <source>
        <dbReference type="Proteomes" id="UP000678393"/>
    </source>
</evidence>
<dbReference type="Proteomes" id="UP000678393">
    <property type="component" value="Unassembled WGS sequence"/>
</dbReference>
<evidence type="ECO:0000313" key="2">
    <source>
        <dbReference type="EMBL" id="CAG5120922.1"/>
    </source>
</evidence>
<protein>
    <submittedName>
        <fullName evidence="2">Uncharacterized protein</fullName>
    </submittedName>
</protein>
<feature type="region of interest" description="Disordered" evidence="1">
    <location>
        <begin position="440"/>
        <end position="511"/>
    </location>
</feature>
<dbReference type="EMBL" id="CAJHNH020000993">
    <property type="protein sequence ID" value="CAG5120922.1"/>
    <property type="molecule type" value="Genomic_DNA"/>
</dbReference>
<gene>
    <name evidence="2" type="ORF">CUNI_LOCUS6480</name>
</gene>
<comment type="caution">
    <text evidence="2">The sequence shown here is derived from an EMBL/GenBank/DDBJ whole genome shotgun (WGS) entry which is preliminary data.</text>
</comment>
<organism evidence="2 3">
    <name type="scientific">Candidula unifasciata</name>
    <dbReference type="NCBI Taxonomy" id="100452"/>
    <lineage>
        <taxon>Eukaryota</taxon>
        <taxon>Metazoa</taxon>
        <taxon>Spiralia</taxon>
        <taxon>Lophotrochozoa</taxon>
        <taxon>Mollusca</taxon>
        <taxon>Gastropoda</taxon>
        <taxon>Heterobranchia</taxon>
        <taxon>Euthyneura</taxon>
        <taxon>Panpulmonata</taxon>
        <taxon>Eupulmonata</taxon>
        <taxon>Stylommatophora</taxon>
        <taxon>Helicina</taxon>
        <taxon>Helicoidea</taxon>
        <taxon>Geomitridae</taxon>
        <taxon>Candidula</taxon>
    </lineage>
</organism>
<sequence length="717" mass="83001">MAASQMFPKWLINCKDDVTKSKEWNSYVHELHEAIQQQLAESHVQYFTDLSEAEKELFMQRAAKALEKGSSSKYLLNKVSALMDIHLNEQVSKQLLDDYPSNTRSDLVIEAAEEGAMSLLKRWPDMKCKLHILFNQPLPEPIRQLAWHLYLSNPQIRKTYVELLNENPRAAISSQDLDISQKVEQMVLAEPTFRDLKGSVGHFYAMKATLSYHHSRQQTSSRLRDIDYFLVVPFVIVADGSISRREPVSAKVVALLVEEYLTYMSTRPGFVVDSGSEAHNEELKGFLIKVAAILDKHYPQMNALISKSFVPGREKIVATEKGSRALLLEGLKELIRPMTRTMLIGYLNFETLKYVWDQYIIGLDVPGFSTEWLAVVIATLLGLEYEKLKECQSPLAMEAVLNRESPHLTVQQFQHQIKRYHYRDLFAMLTSDQKAAMPVLDPTQSLHPPWRHWHNDQVPPYTKPQDRRKAREEREAERERLQQQQRDAERQRKEEEMREKKAAEGAMMKTAAAERARLDRERNELEEQLQEERRKRQEAEMRAQEEIALLRRELDVLRKPVSECRSAEKSPTVSVYSTSTYMSRSIIPPPPTPASDFSRMAPIPESPTHTPAPSLNPQAQAEEVILDFLTKIRKSIDTIAHGEGAEAEHLDVETNKYIYNNVQDVKRAQLEVFGHRLQPAEFERMDAQRQKATCDQMMMLIQKWRDDRRARELRQLK</sequence>
<proteinExistence type="predicted"/>
<feature type="compositionally biased region" description="Basic and acidic residues" evidence="1">
    <location>
        <begin position="464"/>
        <end position="503"/>
    </location>
</feature>
<name>A0A8S3YZT4_9EUPU</name>
<evidence type="ECO:0000256" key="1">
    <source>
        <dbReference type="SAM" id="MobiDB-lite"/>
    </source>
</evidence>